<reference evidence="3" key="1">
    <citation type="submission" date="2011-04" db="EMBL/GenBank/DDBJ databases">
        <title>Genome sequence of Solibacillus silvestris StLB046.</title>
        <authorList>
            <person name="Morohoshi T."/>
            <person name="Someya N."/>
            <person name="Ikeda T."/>
        </authorList>
    </citation>
    <scope>NUCLEOTIDE SEQUENCE [LARGE SCALE GENOMIC DNA]</scope>
    <source>
        <strain evidence="3">StLB046</strain>
    </source>
</reference>
<dbReference type="EMBL" id="AP012157">
    <property type="protein sequence ID" value="BAK15808.1"/>
    <property type="molecule type" value="Genomic_DNA"/>
</dbReference>
<protein>
    <recommendedName>
        <fullName evidence="1">HTH cro/C1-type domain-containing protein</fullName>
    </recommendedName>
</protein>
<dbReference type="Proteomes" id="UP000006691">
    <property type="component" value="Chromosome"/>
</dbReference>
<accession>F2F2H0</accession>
<keyword evidence="3" id="KW-1185">Reference proteome</keyword>
<proteinExistence type="predicted"/>
<dbReference type="CDD" id="cd00093">
    <property type="entry name" value="HTH_XRE"/>
    <property type="match status" value="1"/>
</dbReference>
<dbReference type="InterPro" id="IPR001387">
    <property type="entry name" value="Cro/C1-type_HTH"/>
</dbReference>
<dbReference type="KEGG" id="siv:SSIL_1385"/>
<evidence type="ECO:0000259" key="1">
    <source>
        <dbReference type="PROSITE" id="PS50943"/>
    </source>
</evidence>
<dbReference type="GO" id="GO:0003677">
    <property type="term" value="F:DNA binding"/>
    <property type="evidence" value="ECO:0007669"/>
    <property type="project" value="InterPro"/>
</dbReference>
<name>F2F2H0_SOLSS</name>
<evidence type="ECO:0000313" key="3">
    <source>
        <dbReference type="Proteomes" id="UP000006691"/>
    </source>
</evidence>
<organism evidence="2 3">
    <name type="scientific">Solibacillus silvestris (strain StLB046)</name>
    <name type="common">Bacillus silvestris</name>
    <dbReference type="NCBI Taxonomy" id="1002809"/>
    <lineage>
        <taxon>Bacteria</taxon>
        <taxon>Bacillati</taxon>
        <taxon>Bacillota</taxon>
        <taxon>Bacilli</taxon>
        <taxon>Bacillales</taxon>
        <taxon>Caryophanaceae</taxon>
        <taxon>Solibacillus</taxon>
    </lineage>
</organism>
<feature type="domain" description="HTH cro/C1-type" evidence="1">
    <location>
        <begin position="18"/>
        <end position="64"/>
    </location>
</feature>
<dbReference type="SUPFAM" id="SSF47413">
    <property type="entry name" value="lambda repressor-like DNA-binding domains"/>
    <property type="match status" value="1"/>
</dbReference>
<dbReference type="eggNOG" id="COG1476">
    <property type="taxonomic scope" value="Bacteria"/>
</dbReference>
<dbReference type="InterPro" id="IPR010982">
    <property type="entry name" value="Lambda_DNA-bd_dom_sf"/>
</dbReference>
<sequence>MAYKVGKCQLPILLHRTGMSQQELALRLGVTRQQINKYNKNRAVMSYQVAYNVSVILGCSMSELYEWEVEQ</sequence>
<dbReference type="Gene3D" id="1.10.260.40">
    <property type="entry name" value="lambda repressor-like DNA-binding domains"/>
    <property type="match status" value="1"/>
</dbReference>
<dbReference type="STRING" id="1002809.SSIL_1385"/>
<evidence type="ECO:0000313" key="2">
    <source>
        <dbReference type="EMBL" id="BAK15808.1"/>
    </source>
</evidence>
<dbReference type="Pfam" id="PF13443">
    <property type="entry name" value="HTH_26"/>
    <property type="match status" value="1"/>
</dbReference>
<reference evidence="2 3" key="2">
    <citation type="journal article" date="2012" name="J. Biosci. Bioeng.">
        <title>Complete genome sequence and characterization of the N-acylhomoserine lactone-degrading gene of the potato leaf-associated Solibacillus silvestris.</title>
        <authorList>
            <person name="Morohoshi T."/>
            <person name="Tominaga Y."/>
            <person name="Someya N."/>
            <person name="Ikeda T."/>
        </authorList>
    </citation>
    <scope>NUCLEOTIDE SEQUENCE [LARGE SCALE GENOMIC DNA]</scope>
    <source>
        <strain evidence="2 3">StLB046</strain>
    </source>
</reference>
<dbReference type="AlphaFoldDB" id="F2F2H0"/>
<gene>
    <name evidence="2" type="ordered locus">SSIL_1385</name>
</gene>
<dbReference type="HOGENOM" id="CLU_189668_0_0_9"/>
<dbReference type="PROSITE" id="PS50943">
    <property type="entry name" value="HTH_CROC1"/>
    <property type="match status" value="1"/>
</dbReference>
<dbReference type="SMART" id="SM00530">
    <property type="entry name" value="HTH_XRE"/>
    <property type="match status" value="1"/>
</dbReference>